<dbReference type="SMART" id="SM01175">
    <property type="entry name" value="DUF4206"/>
    <property type="match status" value="1"/>
</dbReference>
<keyword evidence="4" id="KW-1185">Reference proteome</keyword>
<dbReference type="GO" id="GO:0061909">
    <property type="term" value="P:autophagosome-lysosome fusion"/>
    <property type="evidence" value="ECO:0007669"/>
    <property type="project" value="Ensembl"/>
</dbReference>
<protein>
    <submittedName>
        <fullName evidence="5">Protein RUBCNL-like isoform X1</fullName>
    </submittedName>
</protein>
<name>A0A6P3QTD8_PTEVA</name>
<dbReference type="GO" id="GO:0070273">
    <property type="term" value="F:phosphatidylinositol-4-phosphate binding"/>
    <property type="evidence" value="ECO:0007669"/>
    <property type="project" value="Ensembl"/>
</dbReference>
<dbReference type="CTD" id="80183"/>
<dbReference type="OrthoDB" id="10067503at2759"/>
<dbReference type="GO" id="GO:0097352">
    <property type="term" value="P:autophagosome maturation"/>
    <property type="evidence" value="ECO:0007669"/>
    <property type="project" value="Ensembl"/>
</dbReference>
<dbReference type="GO" id="GO:0061910">
    <property type="term" value="P:autophagosome-endosome fusion"/>
    <property type="evidence" value="ECO:0007669"/>
    <property type="project" value="Ensembl"/>
</dbReference>
<evidence type="ECO:0000313" key="5">
    <source>
        <dbReference type="RefSeq" id="XP_011368667.1"/>
    </source>
</evidence>
<reference evidence="5" key="1">
    <citation type="submission" date="2025-08" db="UniProtKB">
        <authorList>
            <consortium name="RefSeq"/>
        </authorList>
    </citation>
    <scope>IDENTIFICATION</scope>
    <source>
        <tissue evidence="5">Kidney</tissue>
    </source>
</reference>
<evidence type="ECO:0000256" key="1">
    <source>
        <dbReference type="ARBA" id="ARBA00023006"/>
    </source>
</evidence>
<proteinExistence type="predicted"/>
<dbReference type="AlphaFoldDB" id="A0A6P3QTD8"/>
<accession>A0A6P3QTD8</accession>
<keyword evidence="1" id="KW-0072">Autophagy</keyword>
<dbReference type="InterPro" id="IPR025258">
    <property type="entry name" value="RH_dom"/>
</dbReference>
<dbReference type="GO" id="GO:0032266">
    <property type="term" value="F:phosphatidylinositol-3-phosphate binding"/>
    <property type="evidence" value="ECO:0007669"/>
    <property type="project" value="Ensembl"/>
</dbReference>
<evidence type="ECO:0000256" key="2">
    <source>
        <dbReference type="SAM" id="MobiDB-lite"/>
    </source>
</evidence>
<dbReference type="Pfam" id="PF13901">
    <property type="entry name" value="RH_dom"/>
    <property type="match status" value="1"/>
</dbReference>
<evidence type="ECO:0000313" key="4">
    <source>
        <dbReference type="Proteomes" id="UP000515202"/>
    </source>
</evidence>
<feature type="region of interest" description="Disordered" evidence="2">
    <location>
        <begin position="1"/>
        <end position="28"/>
    </location>
</feature>
<feature type="domain" description="Rubicon Homology" evidence="3">
    <location>
        <begin position="442"/>
        <end position="643"/>
    </location>
</feature>
<dbReference type="GO" id="GO:0000421">
    <property type="term" value="C:autophagosome membrane"/>
    <property type="evidence" value="ECO:0007669"/>
    <property type="project" value="Ensembl"/>
</dbReference>
<dbReference type="RefSeq" id="XP_011368667.1">
    <property type="nucleotide sequence ID" value="XM_011370365.2"/>
</dbReference>
<dbReference type="Proteomes" id="UP000515202">
    <property type="component" value="Unplaced"/>
</dbReference>
<dbReference type="PANTHER" id="PTHR45971">
    <property type="entry name" value="PHOX (PX) DOMAIN-CONTAINING PROTEIN"/>
    <property type="match status" value="1"/>
</dbReference>
<dbReference type="KEGG" id="pvp:105298903"/>
<evidence type="ECO:0000259" key="3">
    <source>
        <dbReference type="SMART" id="SM01175"/>
    </source>
</evidence>
<dbReference type="GO" id="GO:0010314">
    <property type="term" value="F:phosphatidylinositol-5-phosphate binding"/>
    <property type="evidence" value="ECO:0007669"/>
    <property type="project" value="Ensembl"/>
</dbReference>
<organism evidence="4 5">
    <name type="scientific">Pteropus vampyrus</name>
    <name type="common">Large flying fox</name>
    <dbReference type="NCBI Taxonomy" id="132908"/>
    <lineage>
        <taxon>Eukaryota</taxon>
        <taxon>Metazoa</taxon>
        <taxon>Chordata</taxon>
        <taxon>Craniata</taxon>
        <taxon>Vertebrata</taxon>
        <taxon>Euteleostomi</taxon>
        <taxon>Mammalia</taxon>
        <taxon>Eutheria</taxon>
        <taxon>Laurasiatheria</taxon>
        <taxon>Chiroptera</taxon>
        <taxon>Yinpterochiroptera</taxon>
        <taxon>Pteropodoidea</taxon>
        <taxon>Pteropodidae</taxon>
        <taxon>Pteropodinae</taxon>
        <taxon>Pteropus</taxon>
    </lineage>
</organism>
<dbReference type="InterPro" id="IPR052428">
    <property type="entry name" value="Autophagy_HostDef_Reg"/>
</dbReference>
<sequence length="654" mass="73027">MVSQSSGREDSLVDPWEGGSEYPGSIDGSPRLLDTGHPACQSDLRFTRHKATWINPQCVQQPLQDLPLQMPTVGNSGSYFVGDGASPLGPSPLSLEYSLVETVLSKDTVGSVGSSGGKSNSFSFTATQERTVLPGCSPWMSVFTRSKILATSPHSEADSACFTPSHLPVSTGEGAVQFSRRSISLNSFSQETFPVDIEKENAHFYAADMIISVMENMKCNILSQQHMESWSTEEASGSLGKDQADSKVTFYNIKQESGSSTSSDSGYGCAVLQVSPVKTPTCCDVVKEACKCDFDDFVIIELGEFSNTTETCGCTCSSSKSVIYEPNFNSAELIAKELYRVFQKCWMLSRVNYQLAGSLNASGSIVVREESDQKDFECSVDKVEEIEFKPRIRGTEDWAPPRFQVIFNVHPPLKRDLVVATQNFFCAGCGTPIEPKFVKRLRYCEYLGKYFCDCCHSYAESCLPARILTMWDFRKYHVSNFSKWLLNSIWHQPIFNLLNTSHSLYAKAKELDKVREIQEQLFHIKKLLKTCRFAKSALKEFEQVPRHLTDELHLFSLEDLLRVKKGLLVPSLKDVLKATLTHVAHCELCQGKGFICEFCRSTAVIFPFQTTICRRCPACRACFHKQCFRASECPRCARITARRRLLEGLPSAAT</sequence>
<gene>
    <name evidence="5" type="primary">RUBCNL</name>
</gene>
<dbReference type="InterPro" id="IPR048569">
    <property type="entry name" value="RUBC_PIKBD"/>
</dbReference>
<dbReference type="Pfam" id="PF21054">
    <property type="entry name" value="RUBC_PIKBD"/>
    <property type="match status" value="1"/>
</dbReference>
<dbReference type="PANTHER" id="PTHR45971:SF2">
    <property type="entry name" value="PROTEIN ASSOCIATED WITH UVRAG AS AUTOPHAGY ENHANCER"/>
    <property type="match status" value="1"/>
</dbReference>
<dbReference type="GeneID" id="105298903"/>
<dbReference type="OMA" id="ILTMWDF"/>